<dbReference type="InterPro" id="IPR003821">
    <property type="entry name" value="DXP_reductoisomerase"/>
</dbReference>
<dbReference type="EMBL" id="FR874008">
    <property type="protein sequence ID" value="CCC15090.1"/>
    <property type="molecule type" value="mRNA"/>
</dbReference>
<dbReference type="Pfam" id="PF02670">
    <property type="entry name" value="DXP_reductoisom"/>
    <property type="match status" value="1"/>
</dbReference>
<dbReference type="AlphaFoldDB" id="F8LSV9"/>
<dbReference type="InterPro" id="IPR036291">
    <property type="entry name" value="NAD(P)-bd_dom_sf"/>
</dbReference>
<dbReference type="GO" id="GO:0030604">
    <property type="term" value="F:1-deoxy-D-xylulose-5-phosphate reductoisomerase activity"/>
    <property type="evidence" value="ECO:0007669"/>
    <property type="project" value="InterPro"/>
</dbReference>
<gene>
    <name evidence="2" type="primary">dxr</name>
</gene>
<dbReference type="SUPFAM" id="SSF51735">
    <property type="entry name" value="NAD(P)-binding Rossmann-fold domains"/>
    <property type="match status" value="1"/>
</dbReference>
<reference evidence="2" key="1">
    <citation type="journal article" date="2010" name="BMC Evol. Biol.">
        <title>A phylogenetic mosaic plastid proteome and unusual plastid-targeting signals in the green-colored dinoflagellate Lepidodinium chlorophorum.</title>
        <authorList>
            <person name="Minge M.A."/>
            <person name="Shalchian-Tabrizi K."/>
            <person name="Torresen O.K."/>
            <person name="Takishita K."/>
            <person name="Probert I."/>
            <person name="Inagaki Y."/>
            <person name="Klaveness D."/>
            <person name="Jakobsen K.S."/>
        </authorList>
    </citation>
    <scope>NUCLEOTIDE SEQUENCE</scope>
    <source>
        <strain evidence="2">RCC1488</strain>
    </source>
</reference>
<dbReference type="PANTHER" id="PTHR30525:SF0">
    <property type="entry name" value="1-DEOXY-D-XYLULOSE 5-PHOSPHATE REDUCTOISOMERASE, CHLOROPLASTIC"/>
    <property type="match status" value="1"/>
</dbReference>
<dbReference type="GO" id="GO:0051484">
    <property type="term" value="P:isopentenyl diphosphate biosynthetic process, methylerythritol 4-phosphate pathway involved in terpenoid biosynthetic process"/>
    <property type="evidence" value="ECO:0007669"/>
    <property type="project" value="TreeGrafter"/>
</dbReference>
<keyword evidence="2" id="KW-0413">Isomerase</keyword>
<dbReference type="PANTHER" id="PTHR30525">
    <property type="entry name" value="1-DEOXY-D-XYLULOSE 5-PHOSPHATE REDUCTOISOMERASE"/>
    <property type="match status" value="1"/>
</dbReference>
<dbReference type="GO" id="GO:0070402">
    <property type="term" value="F:NADPH binding"/>
    <property type="evidence" value="ECO:0007669"/>
    <property type="project" value="InterPro"/>
</dbReference>
<dbReference type="Gene3D" id="3.40.50.720">
    <property type="entry name" value="NAD(P)-binding Rossmann-like Domain"/>
    <property type="match status" value="1"/>
</dbReference>
<dbReference type="GO" id="GO:0016853">
    <property type="term" value="F:isomerase activity"/>
    <property type="evidence" value="ECO:0007669"/>
    <property type="project" value="UniProtKB-KW"/>
</dbReference>
<protein>
    <submittedName>
        <fullName evidence="2">Putative 1-deoxy-D-xylulose 5-phosphate reductoisomerase</fullName>
    </submittedName>
</protein>
<evidence type="ECO:0000259" key="1">
    <source>
        <dbReference type="Pfam" id="PF02670"/>
    </source>
</evidence>
<feature type="non-terminal residue" evidence="2">
    <location>
        <position position="129"/>
    </location>
</feature>
<feature type="domain" description="1-deoxy-D-xylulose 5-phosphate reductoisomerase N-terminal" evidence="1">
    <location>
        <begin position="47"/>
        <end position="113"/>
    </location>
</feature>
<dbReference type="InterPro" id="IPR013512">
    <property type="entry name" value="DXP_reductoisomerase_N"/>
</dbReference>
<accession>F8LSV9</accession>
<name>F8LSV9_LEPCH</name>
<reference evidence="2" key="2">
    <citation type="submission" date="2011-02" db="EMBL/GenBank/DDBJ databases">
        <authorList>
            <person name="Minge M.A."/>
        </authorList>
    </citation>
    <scope>NUCLEOTIDE SEQUENCE</scope>
    <source>
        <strain evidence="2">RCC1488</strain>
    </source>
</reference>
<dbReference type="GO" id="GO:0030145">
    <property type="term" value="F:manganese ion binding"/>
    <property type="evidence" value="ECO:0007669"/>
    <property type="project" value="TreeGrafter"/>
</dbReference>
<proteinExistence type="evidence at transcript level"/>
<organism evidence="2">
    <name type="scientific">Lepidodinium chlorophorum</name>
    <name type="common">Dinoflagellate</name>
    <name type="synonym">Gymnodinium chlorophorum</name>
    <dbReference type="NCBI Taxonomy" id="107758"/>
    <lineage>
        <taxon>Eukaryota</taxon>
        <taxon>Sar</taxon>
        <taxon>Alveolata</taxon>
        <taxon>Dinophyceae</taxon>
        <taxon>Gymnodiniales</taxon>
        <taxon>Gymnodiniaceae</taxon>
        <taxon>Lepidodinium</taxon>
    </lineage>
</organism>
<evidence type="ECO:0000313" key="2">
    <source>
        <dbReference type="EMBL" id="CCC15090.1"/>
    </source>
</evidence>
<sequence>MRGVAKERHHNPVYQCRAAQSSWESGRNLVATNTARDSSELPVKKKIGILGSTGSIGTQTLDICRKNLGMFVPVALAAGKNVKLLLEQVKEFKPEIVACDDSVVEELKSGVVAPGIPDYDPQIVSGTQG</sequence>